<keyword evidence="2" id="KW-1185">Reference proteome</keyword>
<evidence type="ECO:0000313" key="1">
    <source>
        <dbReference type="EMBL" id="KAJ0034378.1"/>
    </source>
</evidence>
<sequence length="225" mass="25672">MDPFVIQMANEQAVHSEGNCVEVPLHMQGNLYTTDFSILTLSGYDIVLGIQWLRTLGPILWDFSRFQIEFLVLDKPRRLQGMSPTGILLVEGENFGKVSRQNKRGLVIQLIDFENSSLLSIETSIEPLIYDLLNQYPKVFSKPTGLLPTQNHDHHIELQLGAQPVCVGLYRYPHFQKSEIEKIVHEMLQSGIVRPSQSPFSSPVLLVRKHDGSWRLCVDYKTLNK</sequence>
<evidence type="ECO:0000313" key="2">
    <source>
        <dbReference type="Proteomes" id="UP001163603"/>
    </source>
</evidence>
<dbReference type="Proteomes" id="UP001163603">
    <property type="component" value="Chromosome 7"/>
</dbReference>
<proteinExistence type="predicted"/>
<name>A0ACC0YBS4_9ROSI</name>
<protein>
    <submittedName>
        <fullName evidence="1">Uncharacterized protein</fullName>
    </submittedName>
</protein>
<organism evidence="1 2">
    <name type="scientific">Pistacia integerrima</name>
    <dbReference type="NCBI Taxonomy" id="434235"/>
    <lineage>
        <taxon>Eukaryota</taxon>
        <taxon>Viridiplantae</taxon>
        <taxon>Streptophyta</taxon>
        <taxon>Embryophyta</taxon>
        <taxon>Tracheophyta</taxon>
        <taxon>Spermatophyta</taxon>
        <taxon>Magnoliopsida</taxon>
        <taxon>eudicotyledons</taxon>
        <taxon>Gunneridae</taxon>
        <taxon>Pentapetalae</taxon>
        <taxon>rosids</taxon>
        <taxon>malvids</taxon>
        <taxon>Sapindales</taxon>
        <taxon>Anacardiaceae</taxon>
        <taxon>Pistacia</taxon>
    </lineage>
</organism>
<reference evidence="2" key="1">
    <citation type="journal article" date="2023" name="G3 (Bethesda)">
        <title>Genome assembly and association tests identify interacting loci associated with vigor, precocity, and sex in interspecific pistachio rootstocks.</title>
        <authorList>
            <person name="Palmer W."/>
            <person name="Jacygrad E."/>
            <person name="Sagayaradj S."/>
            <person name="Cavanaugh K."/>
            <person name="Han R."/>
            <person name="Bertier L."/>
            <person name="Beede B."/>
            <person name="Kafkas S."/>
            <person name="Golino D."/>
            <person name="Preece J."/>
            <person name="Michelmore R."/>
        </authorList>
    </citation>
    <scope>NUCLEOTIDE SEQUENCE [LARGE SCALE GENOMIC DNA]</scope>
</reference>
<gene>
    <name evidence="1" type="ORF">Pint_26465</name>
</gene>
<dbReference type="EMBL" id="CM047742">
    <property type="protein sequence ID" value="KAJ0034378.1"/>
    <property type="molecule type" value="Genomic_DNA"/>
</dbReference>
<comment type="caution">
    <text evidence="1">The sequence shown here is derived from an EMBL/GenBank/DDBJ whole genome shotgun (WGS) entry which is preliminary data.</text>
</comment>
<accession>A0ACC0YBS4</accession>